<gene>
    <name evidence="2" type="ORF">GCM10010345_23610</name>
</gene>
<accession>A0ABQ3CKZ8</accession>
<feature type="compositionally biased region" description="Basic and acidic residues" evidence="1">
    <location>
        <begin position="34"/>
        <end position="59"/>
    </location>
</feature>
<protein>
    <submittedName>
        <fullName evidence="2">Uncharacterized protein</fullName>
    </submittedName>
</protein>
<feature type="region of interest" description="Disordered" evidence="1">
    <location>
        <begin position="25"/>
        <end position="95"/>
    </location>
</feature>
<dbReference type="EMBL" id="BMVN01000006">
    <property type="protein sequence ID" value="GHA18184.1"/>
    <property type="molecule type" value="Genomic_DNA"/>
</dbReference>
<keyword evidence="3" id="KW-1185">Reference proteome</keyword>
<name>A0ABQ3CKZ8_9ACTN</name>
<comment type="caution">
    <text evidence="2">The sequence shown here is derived from an EMBL/GenBank/DDBJ whole genome shotgun (WGS) entry which is preliminary data.</text>
</comment>
<proteinExistence type="predicted"/>
<dbReference type="Proteomes" id="UP000653644">
    <property type="component" value="Unassembled WGS sequence"/>
</dbReference>
<evidence type="ECO:0000313" key="2">
    <source>
        <dbReference type="EMBL" id="GHA18184.1"/>
    </source>
</evidence>
<organism evidence="2 3">
    <name type="scientific">Streptomyces canarius</name>
    <dbReference type="NCBI Taxonomy" id="285453"/>
    <lineage>
        <taxon>Bacteria</taxon>
        <taxon>Bacillati</taxon>
        <taxon>Actinomycetota</taxon>
        <taxon>Actinomycetes</taxon>
        <taxon>Kitasatosporales</taxon>
        <taxon>Streptomycetaceae</taxon>
        <taxon>Streptomyces</taxon>
    </lineage>
</organism>
<evidence type="ECO:0000313" key="3">
    <source>
        <dbReference type="Proteomes" id="UP000653644"/>
    </source>
</evidence>
<sequence>MHAHAAAQAVATEVWVDEVQRRVATGAEQLDAPESSRRTMTHDESRQAELDGPEVREQVRAAPRLDPGTVPELRPPLRPQRARQATPGPAGRSGT</sequence>
<evidence type="ECO:0000256" key="1">
    <source>
        <dbReference type="SAM" id="MobiDB-lite"/>
    </source>
</evidence>
<reference evidence="3" key="1">
    <citation type="journal article" date="2019" name="Int. J. Syst. Evol. Microbiol.">
        <title>The Global Catalogue of Microorganisms (GCM) 10K type strain sequencing project: providing services to taxonomists for standard genome sequencing and annotation.</title>
        <authorList>
            <consortium name="The Broad Institute Genomics Platform"/>
            <consortium name="The Broad Institute Genome Sequencing Center for Infectious Disease"/>
            <person name="Wu L."/>
            <person name="Ma J."/>
        </authorList>
    </citation>
    <scope>NUCLEOTIDE SEQUENCE [LARGE SCALE GENOMIC DNA]</scope>
    <source>
        <strain evidence="3">JCM 4733</strain>
    </source>
</reference>